<evidence type="ECO:0000256" key="4">
    <source>
        <dbReference type="SAM" id="MobiDB-lite"/>
    </source>
</evidence>
<keyword evidence="2" id="KW-0238">DNA-binding</keyword>
<evidence type="ECO:0000256" key="3">
    <source>
        <dbReference type="ARBA" id="ARBA00023163"/>
    </source>
</evidence>
<evidence type="ECO:0000256" key="1">
    <source>
        <dbReference type="ARBA" id="ARBA00023015"/>
    </source>
</evidence>
<dbReference type="PANTHER" id="PTHR44688">
    <property type="entry name" value="DNA-BINDING TRANSCRIPTIONAL ACTIVATOR DEVR_DOSR"/>
    <property type="match status" value="1"/>
</dbReference>
<name>D0WHJ3_SLAES</name>
<gene>
    <name evidence="7" type="ORF">HMPREF0762_01233</name>
</gene>
<feature type="transmembrane region" description="Helical" evidence="5">
    <location>
        <begin position="351"/>
        <end position="370"/>
    </location>
</feature>
<dbReference type="PROSITE" id="PS51257">
    <property type="entry name" value="PROKAR_LIPOPROTEIN"/>
    <property type="match status" value="1"/>
</dbReference>
<dbReference type="GeneID" id="85007750"/>
<keyword evidence="1" id="KW-0805">Transcription regulation</keyword>
<proteinExistence type="predicted"/>
<organism evidence="7 8">
    <name type="scientific">Slackia exigua (strain ATCC 700122 / DSM 15923 / CIP 105133 / JCM 11022 / KCTC 5966 / S-7)</name>
    <dbReference type="NCBI Taxonomy" id="649764"/>
    <lineage>
        <taxon>Bacteria</taxon>
        <taxon>Bacillati</taxon>
        <taxon>Actinomycetota</taxon>
        <taxon>Coriobacteriia</taxon>
        <taxon>Eggerthellales</taxon>
        <taxon>Eggerthellaceae</taxon>
        <taxon>Slackia</taxon>
    </lineage>
</organism>
<keyword evidence="8" id="KW-1185">Reference proteome</keyword>
<dbReference type="PANTHER" id="PTHR44688:SF16">
    <property type="entry name" value="DNA-BINDING TRANSCRIPTIONAL ACTIVATOR DEVR_DOSR"/>
    <property type="match status" value="1"/>
</dbReference>
<feature type="transmembrane region" description="Helical" evidence="5">
    <location>
        <begin position="322"/>
        <end position="339"/>
    </location>
</feature>
<comment type="caution">
    <text evidence="7">The sequence shown here is derived from an EMBL/GenBank/DDBJ whole genome shotgun (WGS) entry which is preliminary data.</text>
</comment>
<evidence type="ECO:0000256" key="5">
    <source>
        <dbReference type="SAM" id="Phobius"/>
    </source>
</evidence>
<keyword evidence="5" id="KW-0812">Transmembrane</keyword>
<feature type="transmembrane region" description="Helical" evidence="5">
    <location>
        <begin position="297"/>
        <end position="315"/>
    </location>
</feature>
<protein>
    <submittedName>
        <fullName evidence="7">Transcriptional regulator, LuxR family</fullName>
    </submittedName>
</protein>
<feature type="transmembrane region" description="Helical" evidence="5">
    <location>
        <begin position="211"/>
        <end position="229"/>
    </location>
</feature>
<accession>D0WHJ3</accession>
<feature type="transmembrane region" description="Helical" evidence="5">
    <location>
        <begin position="76"/>
        <end position="95"/>
    </location>
</feature>
<dbReference type="PROSITE" id="PS50043">
    <property type="entry name" value="HTH_LUXR_2"/>
    <property type="match status" value="1"/>
</dbReference>
<dbReference type="GO" id="GO:0003677">
    <property type="term" value="F:DNA binding"/>
    <property type="evidence" value="ECO:0007669"/>
    <property type="project" value="UniProtKB-KW"/>
</dbReference>
<dbReference type="OrthoDB" id="3170503at2"/>
<feature type="transmembrane region" description="Helical" evidence="5">
    <location>
        <begin position="45"/>
        <end position="64"/>
    </location>
</feature>
<dbReference type="CDD" id="cd06170">
    <property type="entry name" value="LuxR_C_like"/>
    <property type="match status" value="1"/>
</dbReference>
<feature type="region of interest" description="Disordered" evidence="4">
    <location>
        <begin position="383"/>
        <end position="437"/>
    </location>
</feature>
<dbReference type="Gene3D" id="1.10.10.10">
    <property type="entry name" value="Winged helix-like DNA-binding domain superfamily/Winged helix DNA-binding domain"/>
    <property type="match status" value="1"/>
</dbReference>
<dbReference type="InterPro" id="IPR016032">
    <property type="entry name" value="Sig_transdc_resp-reg_C-effctor"/>
</dbReference>
<evidence type="ECO:0000259" key="6">
    <source>
        <dbReference type="PROSITE" id="PS50043"/>
    </source>
</evidence>
<feature type="transmembrane region" description="Helical" evidence="5">
    <location>
        <begin position="273"/>
        <end position="291"/>
    </location>
</feature>
<feature type="transmembrane region" description="Helical" evidence="5">
    <location>
        <begin position="157"/>
        <end position="173"/>
    </location>
</feature>
<dbReference type="HOGENOM" id="CLU_027066_3_0_11"/>
<keyword evidence="5" id="KW-1133">Transmembrane helix</keyword>
<evidence type="ECO:0000313" key="8">
    <source>
        <dbReference type="Proteomes" id="UP000006001"/>
    </source>
</evidence>
<dbReference type="EMBL" id="ACUX02000007">
    <property type="protein sequence ID" value="EEZ61157.1"/>
    <property type="molecule type" value="Genomic_DNA"/>
</dbReference>
<feature type="transmembrane region" description="Helical" evidence="5">
    <location>
        <begin position="131"/>
        <end position="151"/>
    </location>
</feature>
<feature type="transmembrane region" description="Helical" evidence="5">
    <location>
        <begin position="20"/>
        <end position="39"/>
    </location>
</feature>
<reference evidence="7" key="1">
    <citation type="submission" date="2009-10" db="EMBL/GenBank/DDBJ databases">
        <authorList>
            <person name="Weinstock G."/>
            <person name="Sodergren E."/>
            <person name="Clifton S."/>
            <person name="Fulton L."/>
            <person name="Fulton B."/>
            <person name="Courtney L."/>
            <person name="Fronick C."/>
            <person name="Harrison M."/>
            <person name="Strong C."/>
            <person name="Farmer C."/>
            <person name="Delahaunty K."/>
            <person name="Markovic C."/>
            <person name="Hall O."/>
            <person name="Minx P."/>
            <person name="Tomlinson C."/>
            <person name="Mitreva M."/>
            <person name="Nelson J."/>
            <person name="Hou S."/>
            <person name="Wollam A."/>
            <person name="Pepin K.H."/>
            <person name="Johnson M."/>
            <person name="Bhonagiri V."/>
            <person name="Nash W.E."/>
            <person name="Warren W."/>
            <person name="Chinwalla A."/>
            <person name="Mardis E.R."/>
            <person name="Wilson R.K."/>
        </authorList>
    </citation>
    <scope>NUCLEOTIDE SEQUENCE [LARGE SCALE GENOMIC DNA]</scope>
    <source>
        <strain evidence="7">ATCC 700122</strain>
    </source>
</reference>
<dbReference type="SMART" id="SM00421">
    <property type="entry name" value="HTH_LUXR"/>
    <property type="match status" value="1"/>
</dbReference>
<dbReference type="RefSeq" id="WP_006362487.1">
    <property type="nucleotide sequence ID" value="NZ_GG700630.1"/>
</dbReference>
<feature type="transmembrane region" description="Helical" evidence="5">
    <location>
        <begin position="101"/>
        <end position="124"/>
    </location>
</feature>
<dbReference type="Proteomes" id="UP000006001">
    <property type="component" value="Unassembled WGS sequence"/>
</dbReference>
<dbReference type="InterPro" id="IPR000792">
    <property type="entry name" value="Tscrpt_reg_LuxR_C"/>
</dbReference>
<dbReference type="eggNOG" id="COG2197">
    <property type="taxonomic scope" value="Bacteria"/>
</dbReference>
<dbReference type="AlphaFoldDB" id="D0WHJ3"/>
<keyword evidence="5" id="KW-0472">Membrane</keyword>
<dbReference type="GO" id="GO:0006355">
    <property type="term" value="P:regulation of DNA-templated transcription"/>
    <property type="evidence" value="ECO:0007669"/>
    <property type="project" value="InterPro"/>
</dbReference>
<dbReference type="STRING" id="649764.HMPREF0762_01233"/>
<keyword evidence="3" id="KW-0804">Transcription</keyword>
<feature type="transmembrane region" description="Helical" evidence="5">
    <location>
        <begin position="241"/>
        <end position="261"/>
    </location>
</feature>
<sequence length="532" mass="56647">MSTQEKIELSASHIAYGTGFGLISCWATVSLFSGAFSILSTTAVTTYSMLSGAIACLCALALYGRMAPFSGRSLRALACAAAIAVGTFLYSYPAFAESPAIGMVGTVLSGTFTILVLMSWFDVFVRMMPRAIVTCAGIALLIAAAASIGILALPPRAASAAITAIPLVSWILLPPPSTLVMEAGRSAQDYRDFHGSHGPVEAVREAVPSRTLLGIAIVFFVVGALGVATEESDTFVHALNPIYLLIPLLGSAFFIASARIVRKTIDTSMLYKMLMVAIAALAFVLGSVLHISVSLLYFTYITADVVLWTVLCIAARSTPVQAYAVFAVGWLAEVLGNVLGHNVAAAMVDQALFSGIIIVLIIIAVGFAFGDGTFVINVDENGEASNDAPECRRSDNPSTKTSDGRAEHGTTIGKGAEMRCSEVVSGDQDRTNRPENTAAETSFAQPRAIPQEAAAAYGPDPIARFVDAYGLSRRERDVFELWVTGHGLKHIENALYISEATVKSHLRNIYRKCDTHNRAEIIDLYESMPAPR</sequence>
<feature type="domain" description="HTH luxR-type" evidence="6">
    <location>
        <begin position="464"/>
        <end position="529"/>
    </location>
</feature>
<dbReference type="PRINTS" id="PR00038">
    <property type="entry name" value="HTHLUXR"/>
</dbReference>
<dbReference type="SUPFAM" id="SSF46894">
    <property type="entry name" value="C-terminal effector domain of the bipartite response regulators"/>
    <property type="match status" value="1"/>
</dbReference>
<dbReference type="Pfam" id="PF00196">
    <property type="entry name" value="GerE"/>
    <property type="match status" value="1"/>
</dbReference>
<dbReference type="InterPro" id="IPR036388">
    <property type="entry name" value="WH-like_DNA-bd_sf"/>
</dbReference>
<evidence type="ECO:0000256" key="2">
    <source>
        <dbReference type="ARBA" id="ARBA00023125"/>
    </source>
</evidence>
<evidence type="ECO:0000313" key="7">
    <source>
        <dbReference type="EMBL" id="EEZ61157.1"/>
    </source>
</evidence>